<dbReference type="Gene3D" id="2.30.180.10">
    <property type="entry name" value="FAS1 domain"/>
    <property type="match status" value="1"/>
</dbReference>
<dbReference type="SUPFAM" id="SSF82153">
    <property type="entry name" value="FAS1 domain"/>
    <property type="match status" value="1"/>
</dbReference>
<evidence type="ECO:0000313" key="5">
    <source>
        <dbReference type="Proteomes" id="UP000316727"/>
    </source>
</evidence>
<dbReference type="OrthoDB" id="1119934at2"/>
<dbReference type="RefSeq" id="WP_140621942.1">
    <property type="nucleotide sequence ID" value="NZ_VFRQ01000006.1"/>
</dbReference>
<dbReference type="Proteomes" id="UP000316727">
    <property type="component" value="Unassembled WGS sequence"/>
</dbReference>
<dbReference type="PANTHER" id="PTHR10900">
    <property type="entry name" value="PERIOSTIN-RELATED"/>
    <property type="match status" value="1"/>
</dbReference>
<accession>A0A501W1Z3</accession>
<dbReference type="PANTHER" id="PTHR10900:SF77">
    <property type="entry name" value="FI19380P1"/>
    <property type="match status" value="1"/>
</dbReference>
<dbReference type="AlphaFoldDB" id="A0A501W1Z3"/>
<organism evidence="4 5">
    <name type="scientific">Pontibacter mangrovi</name>
    <dbReference type="NCBI Taxonomy" id="2589816"/>
    <lineage>
        <taxon>Bacteria</taxon>
        <taxon>Pseudomonadati</taxon>
        <taxon>Bacteroidota</taxon>
        <taxon>Cytophagia</taxon>
        <taxon>Cytophagales</taxon>
        <taxon>Hymenobacteraceae</taxon>
        <taxon>Pontibacter</taxon>
    </lineage>
</organism>
<dbReference type="FunFam" id="2.30.180.10:FF:000032">
    <property type="entry name" value="Fasciclin domain-containing protein, putative"/>
    <property type="match status" value="1"/>
</dbReference>
<dbReference type="SMART" id="SM00554">
    <property type="entry name" value="FAS1"/>
    <property type="match status" value="1"/>
</dbReference>
<feature type="chain" id="PRO_5021267275" description="FAS1 domain-containing protein" evidence="2">
    <location>
        <begin position="21"/>
        <end position="256"/>
    </location>
</feature>
<sequence>MKKRMIIPMALAATMLFGCASSNESMNNDATAMDSDMSMSETQTMAGTTSDMEATDDRSSNSSMNTDNTADMNTAGNMGAASATAVANLTLENTGTVEDMFENIGNTEQYDVLSLAKQEPNLSTFVQLVEQAGLTSDIQRLDNVTIFAPTNEAFASIPQDKLESLLQPENKAQLMQVLQMHVLPQDVASAQLQNNTRIELTENSYIPVSVGMNNTMVTVGGAEIVRSDIEASNGRIHVIDGLIMPSDTRDDEAIGQ</sequence>
<feature type="domain" description="FAS1" evidence="3">
    <location>
        <begin position="109"/>
        <end position="243"/>
    </location>
</feature>
<name>A0A501W1Z3_9BACT</name>
<dbReference type="EMBL" id="VFRQ01000006">
    <property type="protein sequence ID" value="TPE43639.1"/>
    <property type="molecule type" value="Genomic_DNA"/>
</dbReference>
<feature type="compositionally biased region" description="Polar residues" evidence="1">
    <location>
        <begin position="37"/>
        <end position="52"/>
    </location>
</feature>
<evidence type="ECO:0000256" key="1">
    <source>
        <dbReference type="SAM" id="MobiDB-lite"/>
    </source>
</evidence>
<protein>
    <recommendedName>
        <fullName evidence="3">FAS1 domain-containing protein</fullName>
    </recommendedName>
</protein>
<evidence type="ECO:0000256" key="2">
    <source>
        <dbReference type="SAM" id="SignalP"/>
    </source>
</evidence>
<reference evidence="4 5" key="1">
    <citation type="submission" date="2019-06" db="EMBL/GenBank/DDBJ databases">
        <title>A novel bacterium of genus Pontibacter, isolated from marine sediment.</title>
        <authorList>
            <person name="Huang H."/>
            <person name="Mo K."/>
            <person name="Hu Y."/>
        </authorList>
    </citation>
    <scope>NUCLEOTIDE SEQUENCE [LARGE SCALE GENOMIC DNA]</scope>
    <source>
        <strain evidence="4 5">HB172049</strain>
    </source>
</reference>
<dbReference type="Pfam" id="PF02469">
    <property type="entry name" value="Fasciclin"/>
    <property type="match status" value="1"/>
</dbReference>
<dbReference type="InterPro" id="IPR050904">
    <property type="entry name" value="Adhesion/Biosynth-related"/>
</dbReference>
<evidence type="ECO:0000313" key="4">
    <source>
        <dbReference type="EMBL" id="TPE43639.1"/>
    </source>
</evidence>
<gene>
    <name evidence="4" type="ORF">FJM65_12870</name>
</gene>
<feature type="signal peptide" evidence="2">
    <location>
        <begin position="1"/>
        <end position="20"/>
    </location>
</feature>
<dbReference type="PROSITE" id="PS50213">
    <property type="entry name" value="FAS1"/>
    <property type="match status" value="1"/>
</dbReference>
<evidence type="ECO:0000259" key="3">
    <source>
        <dbReference type="PROSITE" id="PS50213"/>
    </source>
</evidence>
<comment type="caution">
    <text evidence="4">The sequence shown here is derived from an EMBL/GenBank/DDBJ whole genome shotgun (WGS) entry which is preliminary data.</text>
</comment>
<feature type="region of interest" description="Disordered" evidence="1">
    <location>
        <begin position="28"/>
        <end position="72"/>
    </location>
</feature>
<dbReference type="PROSITE" id="PS51257">
    <property type="entry name" value="PROKAR_LIPOPROTEIN"/>
    <property type="match status" value="1"/>
</dbReference>
<dbReference type="InterPro" id="IPR036378">
    <property type="entry name" value="FAS1_dom_sf"/>
</dbReference>
<keyword evidence="2" id="KW-0732">Signal</keyword>
<keyword evidence="5" id="KW-1185">Reference proteome</keyword>
<dbReference type="InterPro" id="IPR000782">
    <property type="entry name" value="FAS1_domain"/>
</dbReference>
<feature type="compositionally biased region" description="Polar residues" evidence="1">
    <location>
        <begin position="60"/>
        <end position="72"/>
    </location>
</feature>
<proteinExistence type="predicted"/>